<dbReference type="Proteomes" id="UP001558613">
    <property type="component" value="Unassembled WGS sequence"/>
</dbReference>
<evidence type="ECO:0000313" key="2">
    <source>
        <dbReference type="EMBL" id="KAL1256666.1"/>
    </source>
</evidence>
<protein>
    <submittedName>
        <fullName evidence="2">Uncharacterized protein</fullName>
    </submittedName>
</protein>
<dbReference type="EMBL" id="JAYMGO010000018">
    <property type="protein sequence ID" value="KAL1256666.1"/>
    <property type="molecule type" value="Genomic_DNA"/>
</dbReference>
<proteinExistence type="predicted"/>
<accession>A0ABR3LX65</accession>
<name>A0ABR3LX65_9TELE</name>
<organism evidence="2 3">
    <name type="scientific">Cirrhinus molitorella</name>
    <name type="common">mud carp</name>
    <dbReference type="NCBI Taxonomy" id="172907"/>
    <lineage>
        <taxon>Eukaryota</taxon>
        <taxon>Metazoa</taxon>
        <taxon>Chordata</taxon>
        <taxon>Craniata</taxon>
        <taxon>Vertebrata</taxon>
        <taxon>Euteleostomi</taxon>
        <taxon>Actinopterygii</taxon>
        <taxon>Neopterygii</taxon>
        <taxon>Teleostei</taxon>
        <taxon>Ostariophysi</taxon>
        <taxon>Cypriniformes</taxon>
        <taxon>Cyprinidae</taxon>
        <taxon>Labeoninae</taxon>
        <taxon>Labeonini</taxon>
        <taxon>Cirrhinus</taxon>
    </lineage>
</organism>
<gene>
    <name evidence="2" type="ORF">QQF64_012211</name>
</gene>
<reference evidence="2 3" key="1">
    <citation type="submission" date="2023-09" db="EMBL/GenBank/DDBJ databases">
        <authorList>
            <person name="Wang M."/>
        </authorList>
    </citation>
    <scope>NUCLEOTIDE SEQUENCE [LARGE SCALE GENOMIC DNA]</scope>
    <source>
        <strain evidence="2">GT-2023</strain>
        <tissue evidence="2">Liver</tissue>
    </source>
</reference>
<feature type="region of interest" description="Disordered" evidence="1">
    <location>
        <begin position="83"/>
        <end position="102"/>
    </location>
</feature>
<comment type="caution">
    <text evidence="2">The sequence shown here is derived from an EMBL/GenBank/DDBJ whole genome shotgun (WGS) entry which is preliminary data.</text>
</comment>
<evidence type="ECO:0000313" key="3">
    <source>
        <dbReference type="Proteomes" id="UP001558613"/>
    </source>
</evidence>
<sequence>MTPTPNLPSPRPLVLNARLCLKMRMSLSLSLTDDPSCLHSRLLRTVRFGRGRKGTLLLELWTAAWDALGANSVVDDLQHAAVTAGPHARGHPPFVTKGNDQA</sequence>
<keyword evidence="3" id="KW-1185">Reference proteome</keyword>
<evidence type="ECO:0000256" key="1">
    <source>
        <dbReference type="SAM" id="MobiDB-lite"/>
    </source>
</evidence>